<evidence type="ECO:0000313" key="1">
    <source>
        <dbReference type="EMBL" id="KPL83665.1"/>
    </source>
</evidence>
<dbReference type="AlphaFoldDB" id="A0A0P6XJE2"/>
<gene>
    <name evidence="1" type="ORF">SE18_18985</name>
</gene>
<dbReference type="Proteomes" id="UP000050277">
    <property type="component" value="Unassembled WGS sequence"/>
</dbReference>
<accession>A0A0P6XJE2</accession>
<sequence>MSDPAIPSTNPEPIVYPQTKPDSVILPYGVPHLEFAQHWVRIKSYDEATDLMTVEIRTERTQAGVQQQVKVGDAVTINQQQYTVLALQAPQNGLGWLEIDSHPQP</sequence>
<dbReference type="EMBL" id="LGKP01000027">
    <property type="protein sequence ID" value="KPL83665.1"/>
    <property type="molecule type" value="Genomic_DNA"/>
</dbReference>
<protein>
    <submittedName>
        <fullName evidence="1">Uncharacterized protein</fullName>
    </submittedName>
</protein>
<evidence type="ECO:0000313" key="2">
    <source>
        <dbReference type="Proteomes" id="UP000050277"/>
    </source>
</evidence>
<reference evidence="1 2" key="1">
    <citation type="submission" date="2015-07" db="EMBL/GenBank/DDBJ databases">
        <title>Whole genome sequence of Herpetosiphon geysericola DSM 7119.</title>
        <authorList>
            <person name="Hemp J."/>
            <person name="Ward L.M."/>
            <person name="Pace L.A."/>
            <person name="Fischer W.W."/>
        </authorList>
    </citation>
    <scope>NUCLEOTIDE SEQUENCE [LARGE SCALE GENOMIC DNA]</scope>
    <source>
        <strain evidence="1 2">DSM 7119</strain>
    </source>
</reference>
<keyword evidence="2" id="KW-1185">Reference proteome</keyword>
<comment type="caution">
    <text evidence="1">The sequence shown here is derived from an EMBL/GenBank/DDBJ whole genome shotgun (WGS) entry which is preliminary data.</text>
</comment>
<dbReference type="RefSeq" id="WP_054536040.1">
    <property type="nucleotide sequence ID" value="NZ_LGKP01000027.1"/>
</dbReference>
<organism evidence="1 2">
    <name type="scientific">Herpetosiphon geysericola</name>
    <dbReference type="NCBI Taxonomy" id="70996"/>
    <lineage>
        <taxon>Bacteria</taxon>
        <taxon>Bacillati</taxon>
        <taxon>Chloroflexota</taxon>
        <taxon>Chloroflexia</taxon>
        <taxon>Herpetosiphonales</taxon>
        <taxon>Herpetosiphonaceae</taxon>
        <taxon>Herpetosiphon</taxon>
    </lineage>
</organism>
<proteinExistence type="predicted"/>
<dbReference type="OrthoDB" id="9845678at2"/>
<name>A0A0P6XJE2_9CHLR</name>